<reference evidence="4 5" key="1">
    <citation type="submission" date="2019-04" db="EMBL/GenBank/DDBJ databases">
        <authorList>
            <consortium name="Pathogen Informatics"/>
        </authorList>
    </citation>
    <scope>NUCLEOTIDE SEQUENCE [LARGE SCALE GENOMIC DNA]</scope>
    <source>
        <strain evidence="4 5">NCTC9185</strain>
    </source>
</reference>
<dbReference type="InterPro" id="IPR027417">
    <property type="entry name" value="P-loop_NTPase"/>
</dbReference>
<dbReference type="PROSITE" id="PS50045">
    <property type="entry name" value="SIGMA54_INTERACT_4"/>
    <property type="match status" value="1"/>
</dbReference>
<evidence type="ECO:0000256" key="2">
    <source>
        <dbReference type="ARBA" id="ARBA00022840"/>
    </source>
</evidence>
<keyword evidence="1" id="KW-0547">Nucleotide-binding</keyword>
<dbReference type="Gene3D" id="3.40.50.300">
    <property type="entry name" value="P-loop containing nucleotide triphosphate hydrolases"/>
    <property type="match status" value="1"/>
</dbReference>
<dbReference type="AlphaFoldDB" id="A0A4U9D5N3"/>
<dbReference type="EMBL" id="CABDVU010000001">
    <property type="protein sequence ID" value="VTN11085.1"/>
    <property type="molecule type" value="Genomic_DNA"/>
</dbReference>
<feature type="domain" description="Sigma-54 factor interaction" evidence="3">
    <location>
        <begin position="1"/>
        <end position="103"/>
    </location>
</feature>
<evidence type="ECO:0000259" key="3">
    <source>
        <dbReference type="PROSITE" id="PS50045"/>
    </source>
</evidence>
<keyword evidence="4" id="KW-0503">Monooxygenase</keyword>
<proteinExistence type="predicted"/>
<keyword evidence="4" id="KW-0560">Oxidoreductase</keyword>
<evidence type="ECO:0000313" key="4">
    <source>
        <dbReference type="EMBL" id="VTN11085.1"/>
    </source>
</evidence>
<keyword evidence="2" id="KW-0067">ATP-binding</keyword>
<organism evidence="4 5">
    <name type="scientific">Raoultella terrigena</name>
    <name type="common">Klebsiella terrigena</name>
    <dbReference type="NCBI Taxonomy" id="577"/>
    <lineage>
        <taxon>Bacteria</taxon>
        <taxon>Pseudomonadati</taxon>
        <taxon>Pseudomonadota</taxon>
        <taxon>Gammaproteobacteria</taxon>
        <taxon>Enterobacterales</taxon>
        <taxon>Enterobacteriaceae</taxon>
        <taxon>Klebsiella/Raoultella group</taxon>
        <taxon>Raoultella</taxon>
    </lineage>
</organism>
<dbReference type="PANTHER" id="PTHR32071">
    <property type="entry name" value="TRANSCRIPTIONAL REGULATORY PROTEIN"/>
    <property type="match status" value="1"/>
</dbReference>
<dbReference type="Proteomes" id="UP000339249">
    <property type="component" value="Unassembled WGS sequence"/>
</dbReference>
<evidence type="ECO:0000256" key="1">
    <source>
        <dbReference type="ARBA" id="ARBA00022741"/>
    </source>
</evidence>
<evidence type="ECO:0000313" key="5">
    <source>
        <dbReference type="Proteomes" id="UP000339249"/>
    </source>
</evidence>
<accession>A0A4U9D5N3</accession>
<dbReference type="GO" id="GO:0006355">
    <property type="term" value="P:regulation of DNA-templated transcription"/>
    <property type="evidence" value="ECO:0007669"/>
    <property type="project" value="InterPro"/>
</dbReference>
<dbReference type="SUPFAM" id="SSF52540">
    <property type="entry name" value="P-loop containing nucleoside triphosphate hydrolases"/>
    <property type="match status" value="1"/>
</dbReference>
<protein>
    <submittedName>
        <fullName evidence="4">(S)-limonene 6-monooxygenase</fullName>
        <ecNumber evidence="4">1.14.13.48</ecNumber>
    </submittedName>
</protein>
<dbReference type="EC" id="1.14.13.48" evidence="4"/>
<gene>
    <name evidence="4" type="ORF">NCTC9185_03028</name>
</gene>
<dbReference type="CDD" id="cd00009">
    <property type="entry name" value="AAA"/>
    <property type="match status" value="1"/>
</dbReference>
<dbReference type="InterPro" id="IPR002078">
    <property type="entry name" value="Sigma_54_int"/>
</dbReference>
<dbReference type="GO" id="GO:0004497">
    <property type="term" value="F:monooxygenase activity"/>
    <property type="evidence" value="ECO:0007669"/>
    <property type="project" value="UniProtKB-KW"/>
</dbReference>
<dbReference type="PANTHER" id="PTHR32071:SF77">
    <property type="entry name" value="TRANSCRIPTIONAL REGULATORY PROTEIN"/>
    <property type="match status" value="1"/>
</dbReference>
<dbReference type="Pfam" id="PF00158">
    <property type="entry name" value="Sigma54_activat"/>
    <property type="match status" value="1"/>
</dbReference>
<dbReference type="GO" id="GO:0005524">
    <property type="term" value="F:ATP binding"/>
    <property type="evidence" value="ECO:0007669"/>
    <property type="project" value="UniProtKB-KW"/>
</dbReference>
<sequence>MAISGAFTGASKNGYIGKIREADGGVLFLDEIGDMPMLLQTRLLRVLQEKEVTPLGASQSTPVNFAVICATHRNLAQRVADGEFREDLFYRLREFALAIPPLRGWPGAAGVYPAAMAGARRGAASGAAVAGPAGQPRPPALAGQRCASCKA</sequence>
<name>A0A4U9D5N3_RAOTE</name>